<proteinExistence type="predicted"/>
<comment type="caution">
    <text evidence="3">The sequence shown here is derived from an EMBL/GenBank/DDBJ whole genome shotgun (WGS) entry which is preliminary data.</text>
</comment>
<protein>
    <submittedName>
        <fullName evidence="3">Putative esterase</fullName>
    </submittedName>
</protein>
<dbReference type="Gene3D" id="3.40.50.1820">
    <property type="entry name" value="alpha/beta hydrolase"/>
    <property type="match status" value="1"/>
</dbReference>
<feature type="transmembrane region" description="Helical" evidence="2">
    <location>
        <begin position="104"/>
        <end position="124"/>
    </location>
</feature>
<dbReference type="AlphaFoldDB" id="A0A3N2C7V4"/>
<keyword evidence="2" id="KW-0472">Membrane</keyword>
<feature type="transmembrane region" description="Helical" evidence="2">
    <location>
        <begin position="12"/>
        <end position="30"/>
    </location>
</feature>
<dbReference type="Proteomes" id="UP000266915">
    <property type="component" value="Unassembled WGS sequence"/>
</dbReference>
<sequence length="434" mass="46323">MDWLWNLDVIDGPLVWVLDGLSIAGLLYLVVRRSGLLWYLSAAIALLAGALLALGTVWLVFDVLDLFGGPLIRSGEPWLIGVFAGITLAVLTICWRVSWKRRVIAVACILVFGATAALGVNGAYGVQTTLGSMFHVQNRKPITLVTPTSTPTGDPARPLYETWKPPADLPKTGRFGPLPTGDRIPNTNSGFDARPAQIYYPPAALVKDPPALPFVLMMMGQPGDPDAKWIGEALDAIAADHQGLAPIALVVDQLGDPSVDPLCIDGRYGKVETYVTQDVLPWAKANLHILQSPKDWTVAGYSAGGSCAIYYGAKYPQTFGNVVSVSGEEYPGAGLPADNLRVMFNGDQNAYDAIKPSTIMAKTNYADTEAFFSAGTADAVYTDMMRRAAATATSAGWKVQTFAIPGGDHGASSLTGGLDQTLRALYPRIGLQRP</sequence>
<keyword evidence="2" id="KW-1133">Transmembrane helix</keyword>
<feature type="region of interest" description="Disordered" evidence="1">
    <location>
        <begin position="144"/>
        <end position="163"/>
    </location>
</feature>
<feature type="transmembrane region" description="Helical" evidence="2">
    <location>
        <begin position="37"/>
        <end position="58"/>
    </location>
</feature>
<dbReference type="RefSeq" id="WP_085511335.1">
    <property type="nucleotide sequence ID" value="NZ_FXAP01000002.1"/>
</dbReference>
<evidence type="ECO:0000313" key="3">
    <source>
        <dbReference type="EMBL" id="ROR83510.1"/>
    </source>
</evidence>
<gene>
    <name evidence="3" type="ORF">EDD42_3622</name>
</gene>
<dbReference type="GO" id="GO:0016747">
    <property type="term" value="F:acyltransferase activity, transferring groups other than amino-acyl groups"/>
    <property type="evidence" value="ECO:0007669"/>
    <property type="project" value="TreeGrafter"/>
</dbReference>
<dbReference type="PANTHER" id="PTHR48098:SF1">
    <property type="entry name" value="DIACYLGLYCEROL ACYLTRANSFERASE_MYCOLYLTRANSFERASE AG85A"/>
    <property type="match status" value="1"/>
</dbReference>
<dbReference type="InterPro" id="IPR000801">
    <property type="entry name" value="Esterase-like"/>
</dbReference>
<keyword evidence="4" id="KW-1185">Reference proteome</keyword>
<dbReference type="InterPro" id="IPR050583">
    <property type="entry name" value="Mycobacterial_A85_antigen"/>
</dbReference>
<keyword evidence="2" id="KW-0812">Transmembrane</keyword>
<feature type="transmembrane region" description="Helical" evidence="2">
    <location>
        <begin position="78"/>
        <end position="97"/>
    </location>
</feature>
<evidence type="ECO:0000256" key="1">
    <source>
        <dbReference type="SAM" id="MobiDB-lite"/>
    </source>
</evidence>
<accession>A0A3N2C7V4</accession>
<dbReference type="EMBL" id="RKHL01000001">
    <property type="protein sequence ID" value="ROR83510.1"/>
    <property type="molecule type" value="Genomic_DNA"/>
</dbReference>
<dbReference type="InterPro" id="IPR029058">
    <property type="entry name" value="AB_hydrolase_fold"/>
</dbReference>
<dbReference type="PANTHER" id="PTHR48098">
    <property type="entry name" value="ENTEROCHELIN ESTERASE-RELATED"/>
    <property type="match status" value="1"/>
</dbReference>
<evidence type="ECO:0000256" key="2">
    <source>
        <dbReference type="SAM" id="Phobius"/>
    </source>
</evidence>
<evidence type="ECO:0000313" key="4">
    <source>
        <dbReference type="Proteomes" id="UP000266915"/>
    </source>
</evidence>
<reference evidence="3 4" key="1">
    <citation type="submission" date="2018-11" db="EMBL/GenBank/DDBJ databases">
        <title>Sequencing the genomes of 1000 actinobacteria strains.</title>
        <authorList>
            <person name="Klenk H.-P."/>
        </authorList>
    </citation>
    <scope>NUCLEOTIDE SEQUENCE [LARGE SCALE GENOMIC DNA]</scope>
    <source>
        <strain evidence="3 4">DSM 14012</strain>
    </source>
</reference>
<dbReference type="SUPFAM" id="SSF53474">
    <property type="entry name" value="alpha/beta-Hydrolases"/>
    <property type="match status" value="1"/>
</dbReference>
<name>A0A3N2C7V4_9MICO</name>
<organism evidence="3 4">
    <name type="scientific">Plantibacter flavus</name>
    <dbReference type="NCBI Taxonomy" id="150123"/>
    <lineage>
        <taxon>Bacteria</taxon>
        <taxon>Bacillati</taxon>
        <taxon>Actinomycetota</taxon>
        <taxon>Actinomycetes</taxon>
        <taxon>Micrococcales</taxon>
        <taxon>Microbacteriaceae</taxon>
        <taxon>Plantibacter</taxon>
    </lineage>
</organism>
<dbReference type="Pfam" id="PF00756">
    <property type="entry name" value="Esterase"/>
    <property type="match status" value="1"/>
</dbReference>